<dbReference type="SUPFAM" id="SSF82771">
    <property type="entry name" value="GIY-YIG endonuclease"/>
    <property type="match status" value="1"/>
</dbReference>
<feature type="domain" description="GIY-YIG" evidence="2">
    <location>
        <begin position="1"/>
        <end position="78"/>
    </location>
</feature>
<organism evidence="3 4">
    <name type="scientific">Rhodopseudomonas telluris</name>
    <dbReference type="NCBI Taxonomy" id="644215"/>
    <lineage>
        <taxon>Bacteria</taxon>
        <taxon>Pseudomonadati</taxon>
        <taxon>Pseudomonadota</taxon>
        <taxon>Alphaproteobacteria</taxon>
        <taxon>Hyphomicrobiales</taxon>
        <taxon>Nitrobacteraceae</taxon>
        <taxon>Rhodopseudomonas</taxon>
    </lineage>
</organism>
<sequence>MPYYVYILASRYRGTLYTGVTNDLPRRIGEHKAGAAEGFTKTYKVTTLVYVEEHASILEARAREHILKRWRRDWKFALIEKLNASWRDLANDL</sequence>
<dbReference type="PANTHER" id="PTHR34477">
    <property type="entry name" value="UPF0213 PROTEIN YHBQ"/>
    <property type="match status" value="1"/>
</dbReference>
<evidence type="ECO:0000259" key="2">
    <source>
        <dbReference type="PROSITE" id="PS50164"/>
    </source>
</evidence>
<evidence type="ECO:0000313" key="4">
    <source>
        <dbReference type="Proteomes" id="UP001589775"/>
    </source>
</evidence>
<dbReference type="InterPro" id="IPR035901">
    <property type="entry name" value="GIY-YIG_endonuc_sf"/>
</dbReference>
<reference evidence="3 4" key="1">
    <citation type="submission" date="2024-09" db="EMBL/GenBank/DDBJ databases">
        <authorList>
            <person name="Sun Q."/>
            <person name="Mori K."/>
        </authorList>
    </citation>
    <scope>NUCLEOTIDE SEQUENCE [LARGE SCALE GENOMIC DNA]</scope>
    <source>
        <strain evidence="3 4">KCTC 23279</strain>
    </source>
</reference>
<keyword evidence="4" id="KW-1185">Reference proteome</keyword>
<proteinExistence type="inferred from homology"/>
<evidence type="ECO:0000313" key="3">
    <source>
        <dbReference type="EMBL" id="MFC0241272.1"/>
    </source>
</evidence>
<accession>A0ABV6ESV9</accession>
<dbReference type="PANTHER" id="PTHR34477:SF5">
    <property type="entry name" value="BSL5627 PROTEIN"/>
    <property type="match status" value="1"/>
</dbReference>
<dbReference type="CDD" id="cd10448">
    <property type="entry name" value="GIY-YIG_unchar_3"/>
    <property type="match status" value="1"/>
</dbReference>
<gene>
    <name evidence="3" type="ORF">ACFFJ6_12380</name>
</gene>
<comment type="caution">
    <text evidence="3">The sequence shown here is derived from an EMBL/GenBank/DDBJ whole genome shotgun (WGS) entry which is preliminary data.</text>
</comment>
<dbReference type="Pfam" id="PF01541">
    <property type="entry name" value="GIY-YIG"/>
    <property type="match status" value="1"/>
</dbReference>
<dbReference type="EMBL" id="JBHLWM010000005">
    <property type="protein sequence ID" value="MFC0241272.1"/>
    <property type="molecule type" value="Genomic_DNA"/>
</dbReference>
<dbReference type="RefSeq" id="WP_378388069.1">
    <property type="nucleotide sequence ID" value="NZ_JBHLWM010000005.1"/>
</dbReference>
<dbReference type="Proteomes" id="UP001589775">
    <property type="component" value="Unassembled WGS sequence"/>
</dbReference>
<name>A0ABV6ESV9_9BRAD</name>
<dbReference type="Gene3D" id="3.40.1440.10">
    <property type="entry name" value="GIY-YIG endonuclease"/>
    <property type="match status" value="1"/>
</dbReference>
<dbReference type="InterPro" id="IPR000305">
    <property type="entry name" value="GIY-YIG_endonuc"/>
</dbReference>
<comment type="similarity">
    <text evidence="1">Belongs to the UPF0213 family.</text>
</comment>
<protein>
    <submittedName>
        <fullName evidence="3">GIY-YIG nuclease family protein</fullName>
    </submittedName>
</protein>
<evidence type="ECO:0000256" key="1">
    <source>
        <dbReference type="ARBA" id="ARBA00007435"/>
    </source>
</evidence>
<dbReference type="InterPro" id="IPR050190">
    <property type="entry name" value="UPF0213_domain"/>
</dbReference>
<dbReference type="PROSITE" id="PS50164">
    <property type="entry name" value="GIY_YIG"/>
    <property type="match status" value="1"/>
</dbReference>